<protein>
    <recommendedName>
        <fullName evidence="1">YitH/HolE acetyltransferase (GNAT) domain-containing protein</fullName>
    </recommendedName>
</protein>
<name>A0ABW6T2R3_9ACTN</name>
<accession>A0ABW6T2R3</accession>
<dbReference type="InterPro" id="IPR041496">
    <property type="entry name" value="YitH/HolE_GNAT"/>
</dbReference>
<reference evidence="2 3" key="1">
    <citation type="submission" date="2024-10" db="EMBL/GenBank/DDBJ databases">
        <title>The Natural Products Discovery Center: Release of the First 8490 Sequenced Strains for Exploring Actinobacteria Biosynthetic Diversity.</title>
        <authorList>
            <person name="Kalkreuter E."/>
            <person name="Kautsar S.A."/>
            <person name="Yang D."/>
            <person name="Bader C.D."/>
            <person name="Teijaro C.N."/>
            <person name="Fluegel L."/>
            <person name="Davis C.M."/>
            <person name="Simpson J.R."/>
            <person name="Lauterbach L."/>
            <person name="Steele A.D."/>
            <person name="Gui C."/>
            <person name="Meng S."/>
            <person name="Li G."/>
            <person name="Viehrig K."/>
            <person name="Ye F."/>
            <person name="Su P."/>
            <person name="Kiefer A.F."/>
            <person name="Nichols A."/>
            <person name="Cepeda A.J."/>
            <person name="Yan W."/>
            <person name="Fan B."/>
            <person name="Jiang Y."/>
            <person name="Adhikari A."/>
            <person name="Zheng C.-J."/>
            <person name="Schuster L."/>
            <person name="Cowan T.M."/>
            <person name="Smanski M.J."/>
            <person name="Chevrette M.G."/>
            <person name="De Carvalho L.P.S."/>
            <person name="Shen B."/>
        </authorList>
    </citation>
    <scope>NUCLEOTIDE SEQUENCE [LARGE SCALE GENOMIC DNA]</scope>
    <source>
        <strain evidence="2 3">NPDC002173</strain>
    </source>
</reference>
<feature type="domain" description="YitH/HolE acetyltransferase (GNAT)" evidence="1">
    <location>
        <begin position="13"/>
        <end position="57"/>
    </location>
</feature>
<evidence type="ECO:0000313" key="3">
    <source>
        <dbReference type="Proteomes" id="UP001602013"/>
    </source>
</evidence>
<proteinExistence type="predicted"/>
<dbReference type="EMBL" id="JBIASD010000049">
    <property type="protein sequence ID" value="MFF3671572.1"/>
    <property type="molecule type" value="Genomic_DNA"/>
</dbReference>
<comment type="caution">
    <text evidence="2">The sequence shown here is derived from an EMBL/GenBank/DDBJ whole genome shotgun (WGS) entry which is preliminary data.</text>
</comment>
<evidence type="ECO:0000259" key="1">
    <source>
        <dbReference type="Pfam" id="PF18014"/>
    </source>
</evidence>
<dbReference type="Pfam" id="PF18014">
    <property type="entry name" value="Acetyltransf_18"/>
    <property type="match status" value="1"/>
</dbReference>
<keyword evidence="3" id="KW-1185">Reference proteome</keyword>
<dbReference type="InterPro" id="IPR016181">
    <property type="entry name" value="Acyl_CoA_acyltransferase"/>
</dbReference>
<evidence type="ECO:0000313" key="2">
    <source>
        <dbReference type="EMBL" id="MFF3671572.1"/>
    </source>
</evidence>
<dbReference type="RefSeq" id="WP_387417741.1">
    <property type="nucleotide sequence ID" value="NZ_JBIASD010000049.1"/>
</dbReference>
<dbReference type="SUPFAM" id="SSF55729">
    <property type="entry name" value="Acyl-CoA N-acyltransferases (Nat)"/>
    <property type="match status" value="1"/>
</dbReference>
<organism evidence="2 3">
    <name type="scientific">Microtetraspora malaysiensis</name>
    <dbReference type="NCBI Taxonomy" id="161358"/>
    <lineage>
        <taxon>Bacteria</taxon>
        <taxon>Bacillati</taxon>
        <taxon>Actinomycetota</taxon>
        <taxon>Actinomycetes</taxon>
        <taxon>Streptosporangiales</taxon>
        <taxon>Streptosporangiaceae</taxon>
        <taxon>Microtetraspora</taxon>
    </lineage>
</organism>
<sequence>MPRPAEPTDLPAILALDAEVFGAPRDALLTRLQTVSARFRVVDGPDGGLAGFAAACSAR</sequence>
<dbReference type="Proteomes" id="UP001602013">
    <property type="component" value="Unassembled WGS sequence"/>
</dbReference>
<gene>
    <name evidence="2" type="ORF">ACFYXI_38915</name>
</gene>